<dbReference type="RefSeq" id="WP_200483995.1">
    <property type="nucleotide sequence ID" value="NZ_JAEPIV010000001.1"/>
</dbReference>
<dbReference type="EMBL" id="JAEPIV010000001">
    <property type="protein sequence ID" value="MBK4717634.1"/>
    <property type="molecule type" value="Genomic_DNA"/>
</dbReference>
<evidence type="ECO:0000313" key="2">
    <source>
        <dbReference type="Proteomes" id="UP000654452"/>
    </source>
</evidence>
<keyword evidence="2" id="KW-1185">Reference proteome</keyword>
<name>A0ABS1HSI3_9PROT</name>
<accession>A0ABS1HSI3</accession>
<proteinExistence type="predicted"/>
<protein>
    <submittedName>
        <fullName evidence="1">Uncharacterized protein</fullName>
    </submittedName>
</protein>
<evidence type="ECO:0000313" key="1">
    <source>
        <dbReference type="EMBL" id="MBK4717634.1"/>
    </source>
</evidence>
<dbReference type="Proteomes" id="UP000654452">
    <property type="component" value="Unassembled WGS sequence"/>
</dbReference>
<reference evidence="1 2" key="1">
    <citation type="submission" date="2021-01" db="EMBL/GenBank/DDBJ databases">
        <title>Azospirillum sp. YIM DDC1 draft genome.</title>
        <authorList>
            <person name="Wang Y.-X."/>
        </authorList>
    </citation>
    <scope>NUCLEOTIDE SEQUENCE [LARGE SCALE GENOMIC DNA]</scope>
    <source>
        <strain evidence="1 2">YIM DDC1</strain>
    </source>
</reference>
<organism evidence="1 2">
    <name type="scientific">Azospirillum aestuarii</name>
    <dbReference type="NCBI Taxonomy" id="2802052"/>
    <lineage>
        <taxon>Bacteria</taxon>
        <taxon>Pseudomonadati</taxon>
        <taxon>Pseudomonadota</taxon>
        <taxon>Alphaproteobacteria</taxon>
        <taxon>Rhodospirillales</taxon>
        <taxon>Azospirillaceae</taxon>
        <taxon>Azospirillum</taxon>
    </lineage>
</organism>
<comment type="caution">
    <text evidence="1">The sequence shown here is derived from an EMBL/GenBank/DDBJ whole genome shotgun (WGS) entry which is preliminary data.</text>
</comment>
<gene>
    <name evidence="1" type="ORF">JJL56_02010</name>
</gene>
<sequence>MFVDDFIDGLIEGLATRPGKARAMFDVVLGGRRYRSEAMERVAGYEFGRSRDDFHYTEEALYRSAKGAFLLVVEGWLHSTGDGTTYGHAYAPLDRSQAMAWLEFRGRHEALTELFGDEVEDA</sequence>